<dbReference type="GO" id="GO:0004530">
    <property type="term" value="F:deoxyribonuclease I activity"/>
    <property type="evidence" value="ECO:0007669"/>
    <property type="project" value="TreeGrafter"/>
</dbReference>
<dbReference type="GO" id="GO:0006308">
    <property type="term" value="P:DNA catabolic process"/>
    <property type="evidence" value="ECO:0007669"/>
    <property type="project" value="InterPro"/>
</dbReference>
<dbReference type="AlphaFoldDB" id="A0AAD3M2M5"/>
<keyword evidence="3" id="KW-0255">Endonuclease</keyword>
<dbReference type="SMART" id="SM00476">
    <property type="entry name" value="DNaseIc"/>
    <property type="match status" value="1"/>
</dbReference>
<reference evidence="9" key="1">
    <citation type="submission" date="2022-08" db="EMBL/GenBank/DDBJ databases">
        <title>Genome sequencing of akame (Lates japonicus).</title>
        <authorList>
            <person name="Hashiguchi Y."/>
            <person name="Takahashi H."/>
        </authorList>
    </citation>
    <scope>NUCLEOTIDE SEQUENCE</scope>
    <source>
        <strain evidence="9">Kochi</strain>
    </source>
</reference>
<dbReference type="EMBL" id="BRZM01000001">
    <property type="protein sequence ID" value="GLD45956.1"/>
    <property type="molecule type" value="Genomic_DNA"/>
</dbReference>
<accession>A0AAD3M2M5</accession>
<dbReference type="Proteomes" id="UP001279410">
    <property type="component" value="Unassembled WGS sequence"/>
</dbReference>
<dbReference type="CDD" id="cd21912">
    <property type="entry name" value="CC1_T3JAM"/>
    <property type="match status" value="1"/>
</dbReference>
<feature type="coiled-coil region" evidence="5">
    <location>
        <begin position="382"/>
        <end position="416"/>
    </location>
</feature>
<evidence type="ECO:0000256" key="7">
    <source>
        <dbReference type="SAM" id="Phobius"/>
    </source>
</evidence>
<feature type="compositionally biased region" description="Basic and acidic residues" evidence="6">
    <location>
        <begin position="166"/>
        <end position="178"/>
    </location>
</feature>
<name>A0AAD3M2M5_LATJO</name>
<organism evidence="9 10">
    <name type="scientific">Lates japonicus</name>
    <name type="common">Japanese lates</name>
    <dbReference type="NCBI Taxonomy" id="270547"/>
    <lineage>
        <taxon>Eukaryota</taxon>
        <taxon>Metazoa</taxon>
        <taxon>Chordata</taxon>
        <taxon>Craniata</taxon>
        <taxon>Vertebrata</taxon>
        <taxon>Euteleostomi</taxon>
        <taxon>Actinopterygii</taxon>
        <taxon>Neopterygii</taxon>
        <taxon>Teleostei</taxon>
        <taxon>Neoteleostei</taxon>
        <taxon>Acanthomorphata</taxon>
        <taxon>Carangaria</taxon>
        <taxon>Carangaria incertae sedis</taxon>
        <taxon>Centropomidae</taxon>
        <taxon>Lates</taxon>
    </lineage>
</organism>
<dbReference type="InterPro" id="IPR016202">
    <property type="entry name" value="DNase_I"/>
</dbReference>
<feature type="domain" description="Endonuclease/exonuclease/phosphatase" evidence="8">
    <location>
        <begin position="599"/>
        <end position="785"/>
    </location>
</feature>
<keyword evidence="5" id="KW-0175">Coiled coil</keyword>
<dbReference type="GO" id="GO:0005634">
    <property type="term" value="C:nucleus"/>
    <property type="evidence" value="ECO:0007669"/>
    <property type="project" value="TreeGrafter"/>
</dbReference>
<protein>
    <submittedName>
        <fullName evidence="9">TRAF3-interacting JNK-activating modulator-like protein</fullName>
    </submittedName>
</protein>
<dbReference type="PANTHER" id="PTHR11371:SF11">
    <property type="entry name" value="DEOXYRIBONUCLEASE"/>
    <property type="match status" value="1"/>
</dbReference>
<evidence type="ECO:0000313" key="10">
    <source>
        <dbReference type="Proteomes" id="UP001279410"/>
    </source>
</evidence>
<keyword evidence="10" id="KW-1185">Reference proteome</keyword>
<evidence type="ECO:0000259" key="8">
    <source>
        <dbReference type="Pfam" id="PF03372"/>
    </source>
</evidence>
<dbReference type="Gene3D" id="3.60.10.10">
    <property type="entry name" value="Endonuclease/exonuclease/phosphatase"/>
    <property type="match status" value="1"/>
</dbReference>
<feature type="transmembrane region" description="Helical" evidence="7">
    <location>
        <begin position="529"/>
        <end position="551"/>
    </location>
</feature>
<evidence type="ECO:0000256" key="1">
    <source>
        <dbReference type="ARBA" id="ARBA00007359"/>
    </source>
</evidence>
<sequence length="804" mass="93657">MDILAGIQLSPERAFDQMVEYRAEKREHLRGRNNVTSCRSPTRELNTRQIKNELKEKRHLEFLRRRSVSPELCGLKSTRRKPSPNTFSVKHKSSSSSLETLCANIQTIPTANGHPKTILTPNSSITDGPSTSTWASSWSEQVTLMKQEKGRSRRQAPTSTAVVKESNQHKMKSTDTRESSINAQKTNIKTFIQTDSVHQKFFHRTENIHQKKTIREAGVQTESGLITVKESDVQRLTDYLQEALWREDAMKKKLAALQDSTSSLLNSSNKLWMARCSEDLLRNKIKALEAQLQVCLQKFPKDGVKKLMVQMEKQKLIYEEKALVALQKATQEKTEALSKAETLQESLITAKAEALKWQSLYEELKLSSGQLRENQHLSNEQLQQLHNQVELSQAREAELREEVVSLRQETKELQYNICLLEEDNQTLRQEIQQLRDGGNESQDFLMQDCLTSEEAEPQLTVRRDSQLEEQLRHTQEKLRLKERECEELQMELHTMEQECQSSQARLSQCRDELRQLSHRRRRTTPCGSWWKVFLFFLLLLAVAGVVMLWLWHPPFREQAEDLYSDIETQVRDSKGEAIKALVKDLNRFDKFNSYSYVESERLGRKTYKEQYVYIYRNNVLKVKEHYQCPKLEEGTNETDVFSREPFIVRFHSPTTLVKDFVLIGHHTSPKTAMKEIDELYTVFKEIYKKWKTDNVMILGDLNAGCSYVTIKGWRAVRLRSDPKFRWLIGDEQDTTVRKKTHCAYDRIIAHGREIISSLVPGSAQPFNFKENFHLTEEEALEVSDHFPVEVDLKPNHRYLLRHEL</sequence>
<evidence type="ECO:0000256" key="2">
    <source>
        <dbReference type="ARBA" id="ARBA00022722"/>
    </source>
</evidence>
<comment type="similarity">
    <text evidence="1">Belongs to the DNase I family.</text>
</comment>
<feature type="region of interest" description="Disordered" evidence="6">
    <location>
        <begin position="73"/>
        <end position="93"/>
    </location>
</feature>
<evidence type="ECO:0000313" key="9">
    <source>
        <dbReference type="EMBL" id="GLD45956.1"/>
    </source>
</evidence>
<evidence type="ECO:0000256" key="5">
    <source>
        <dbReference type="SAM" id="Coils"/>
    </source>
</evidence>
<keyword evidence="4" id="KW-0378">Hydrolase</keyword>
<evidence type="ECO:0000256" key="4">
    <source>
        <dbReference type="ARBA" id="ARBA00022801"/>
    </source>
</evidence>
<keyword evidence="7" id="KW-0812">Transmembrane</keyword>
<dbReference type="PANTHER" id="PTHR11371">
    <property type="entry name" value="DEOXYRIBONUCLEASE"/>
    <property type="match status" value="1"/>
</dbReference>
<feature type="region of interest" description="Disordered" evidence="6">
    <location>
        <begin position="145"/>
        <end position="180"/>
    </location>
</feature>
<dbReference type="SUPFAM" id="SSF56219">
    <property type="entry name" value="DNase I-like"/>
    <property type="match status" value="1"/>
</dbReference>
<evidence type="ECO:0000256" key="3">
    <source>
        <dbReference type="ARBA" id="ARBA00022759"/>
    </source>
</evidence>
<proteinExistence type="inferred from homology"/>
<feature type="coiled-coil region" evidence="5">
    <location>
        <begin position="464"/>
        <end position="519"/>
    </location>
</feature>
<dbReference type="InterPro" id="IPR005135">
    <property type="entry name" value="Endo/exonuclease/phosphatase"/>
</dbReference>
<keyword evidence="7" id="KW-0472">Membrane</keyword>
<comment type="caution">
    <text evidence="9">The sequence shown here is derived from an EMBL/GenBank/DDBJ whole genome shotgun (WGS) entry which is preliminary data.</text>
</comment>
<keyword evidence="7" id="KW-1133">Transmembrane helix</keyword>
<evidence type="ECO:0000256" key="6">
    <source>
        <dbReference type="SAM" id="MobiDB-lite"/>
    </source>
</evidence>
<dbReference type="GO" id="GO:0003677">
    <property type="term" value="F:DNA binding"/>
    <property type="evidence" value="ECO:0007669"/>
    <property type="project" value="TreeGrafter"/>
</dbReference>
<dbReference type="InterPro" id="IPR036691">
    <property type="entry name" value="Endo/exonu/phosph_ase_sf"/>
</dbReference>
<dbReference type="CDD" id="cd10282">
    <property type="entry name" value="DNase1"/>
    <property type="match status" value="1"/>
</dbReference>
<dbReference type="Pfam" id="PF03372">
    <property type="entry name" value="Exo_endo_phos"/>
    <property type="match status" value="1"/>
</dbReference>
<keyword evidence="2" id="KW-0540">Nuclease</keyword>
<gene>
    <name evidence="9" type="ORF">AKAME5_000039300</name>
</gene>
<dbReference type="PRINTS" id="PR00130">
    <property type="entry name" value="DNASEI"/>
</dbReference>